<dbReference type="InterPro" id="IPR053178">
    <property type="entry name" value="Osmoadaptation_assoc"/>
</dbReference>
<evidence type="ECO:0000313" key="3">
    <source>
        <dbReference type="Proteomes" id="UP000234275"/>
    </source>
</evidence>
<gene>
    <name evidence="2" type="ORF">P170DRAFT_433105</name>
</gene>
<dbReference type="PANTHER" id="PTHR38111:SF5">
    <property type="entry name" value="TRANSCRIPTION FACTOR DOMAIN-CONTAINING PROTEIN"/>
    <property type="match status" value="1"/>
</dbReference>
<dbReference type="PANTHER" id="PTHR38111">
    <property type="entry name" value="ZN(2)-C6 FUNGAL-TYPE DOMAIN-CONTAINING PROTEIN-RELATED"/>
    <property type="match status" value="1"/>
</dbReference>
<dbReference type="RefSeq" id="XP_024710888.1">
    <property type="nucleotide sequence ID" value="XM_024848407.1"/>
</dbReference>
<evidence type="ECO:0008006" key="4">
    <source>
        <dbReference type="Google" id="ProtNLM"/>
    </source>
</evidence>
<dbReference type="Pfam" id="PF11951">
    <property type="entry name" value="Fungal_trans_2"/>
    <property type="match status" value="1"/>
</dbReference>
<evidence type="ECO:0000256" key="1">
    <source>
        <dbReference type="SAM" id="MobiDB-lite"/>
    </source>
</evidence>
<keyword evidence="3" id="KW-1185">Reference proteome</keyword>
<comment type="caution">
    <text evidence="2">The sequence shown here is derived from an EMBL/GenBank/DDBJ whole genome shotgun (WGS) entry which is preliminary data.</text>
</comment>
<reference evidence="2 3" key="1">
    <citation type="submission" date="2016-12" db="EMBL/GenBank/DDBJ databases">
        <title>The genomes of Aspergillus section Nigri reveals drivers in fungal speciation.</title>
        <authorList>
            <consortium name="DOE Joint Genome Institute"/>
            <person name="Vesth T.C."/>
            <person name="Nybo J."/>
            <person name="Theobald S."/>
            <person name="Brandl J."/>
            <person name="Frisvad J.C."/>
            <person name="Nielsen K.F."/>
            <person name="Lyhne E.K."/>
            <person name="Kogle M.E."/>
            <person name="Kuo A."/>
            <person name="Riley R."/>
            <person name="Clum A."/>
            <person name="Nolan M."/>
            <person name="Lipzen A."/>
            <person name="Salamov A."/>
            <person name="Henrissat B."/>
            <person name="Wiebenga A."/>
            <person name="De Vries R.P."/>
            <person name="Grigoriev I.V."/>
            <person name="Mortensen U.H."/>
            <person name="Andersen M.R."/>
            <person name="Baker S.E."/>
        </authorList>
    </citation>
    <scope>NUCLEOTIDE SEQUENCE [LARGE SCALE GENOMIC DNA]</scope>
    <source>
        <strain evidence="2 3">IBT 23096</strain>
    </source>
</reference>
<protein>
    <recommendedName>
        <fullName evidence="4">C6 finger domain protein</fullName>
    </recommendedName>
</protein>
<dbReference type="GeneID" id="36556106"/>
<name>A0A2I2GRT6_9EURO</name>
<dbReference type="OrthoDB" id="5126878at2759"/>
<dbReference type="VEuPathDB" id="FungiDB:P170DRAFT_433105"/>
<organism evidence="2 3">
    <name type="scientific">Aspergillus steynii IBT 23096</name>
    <dbReference type="NCBI Taxonomy" id="1392250"/>
    <lineage>
        <taxon>Eukaryota</taxon>
        <taxon>Fungi</taxon>
        <taxon>Dikarya</taxon>
        <taxon>Ascomycota</taxon>
        <taxon>Pezizomycotina</taxon>
        <taxon>Eurotiomycetes</taxon>
        <taxon>Eurotiomycetidae</taxon>
        <taxon>Eurotiales</taxon>
        <taxon>Aspergillaceae</taxon>
        <taxon>Aspergillus</taxon>
        <taxon>Aspergillus subgen. Circumdati</taxon>
    </lineage>
</organism>
<accession>A0A2I2GRT6</accession>
<evidence type="ECO:0000313" key="2">
    <source>
        <dbReference type="EMBL" id="PLB55586.1"/>
    </source>
</evidence>
<dbReference type="InterPro" id="IPR021858">
    <property type="entry name" value="Fun_TF"/>
</dbReference>
<proteinExistence type="predicted"/>
<dbReference type="EMBL" id="MSFO01000001">
    <property type="protein sequence ID" value="PLB55586.1"/>
    <property type="molecule type" value="Genomic_DNA"/>
</dbReference>
<sequence>MHRQQVQAHSQTQTRTQPQSQSQSQSQLNTFGTAPGHISGLQSEPHKVDNFIRTVFHTLYHHNLFRLSDEAENLPGYIARNAGRKPFQDAAVACLTCISRAHESGDQSMLKTGRHLYAQALREVVAGLYGEEALSADMLSAIMMLAVYEMYARTSPGAWAVHVDGVRRLMRSRGAEGHGEGLARSNFLVFRGFLVLAALGEGAPCFLEEEEWRVASWGTAREDAARGGAAARWVDVEERVFEEVVRLPRFVSEARQGGERVGREMGRTRQRLEQLGLELRAGMEAHAPRVRIAGATMPDGGPWLLLQGVESAMALLDGLLARQRSDGRFRPFRIVCGLDGGPSAMPRIEGVTWLDQVASSLGMIGTMVVDGH</sequence>
<dbReference type="AlphaFoldDB" id="A0A2I2GRT6"/>
<feature type="compositionally biased region" description="Low complexity" evidence="1">
    <location>
        <begin position="10"/>
        <end position="27"/>
    </location>
</feature>
<dbReference type="STRING" id="1392250.A0A2I2GRT6"/>
<dbReference type="Proteomes" id="UP000234275">
    <property type="component" value="Unassembled WGS sequence"/>
</dbReference>
<feature type="region of interest" description="Disordered" evidence="1">
    <location>
        <begin position="1"/>
        <end position="43"/>
    </location>
</feature>